<evidence type="ECO:0000313" key="2">
    <source>
        <dbReference type="Proteomes" id="UP001243375"/>
    </source>
</evidence>
<reference evidence="1" key="1">
    <citation type="submission" date="2023-04" db="EMBL/GenBank/DDBJ databases">
        <title>Draft Genome sequencing of Naganishia species isolated from polar environments using Oxford Nanopore Technology.</title>
        <authorList>
            <person name="Leo P."/>
            <person name="Venkateswaran K."/>
        </authorList>
    </citation>
    <scope>NUCLEOTIDE SEQUENCE</scope>
    <source>
        <strain evidence="1">MNA-CCFEE 5425</strain>
    </source>
</reference>
<sequence length="79" mass="8816">MYQQVIADARRIAQEEEGSSYIPSDPREFANRIFHTCYMGTENSSPATRKRAKDLAEALGRFVHVDAEGSGGDVLMLPR</sequence>
<dbReference type="Proteomes" id="UP001243375">
    <property type="component" value="Unassembled WGS sequence"/>
</dbReference>
<keyword evidence="2" id="KW-1185">Reference proteome</keyword>
<evidence type="ECO:0000313" key="1">
    <source>
        <dbReference type="EMBL" id="KAJ9118732.1"/>
    </source>
</evidence>
<organism evidence="1 2">
    <name type="scientific">Naganishia vaughanmartiniae</name>
    <dbReference type="NCBI Taxonomy" id="1424756"/>
    <lineage>
        <taxon>Eukaryota</taxon>
        <taxon>Fungi</taxon>
        <taxon>Dikarya</taxon>
        <taxon>Basidiomycota</taxon>
        <taxon>Agaricomycotina</taxon>
        <taxon>Tremellomycetes</taxon>
        <taxon>Filobasidiales</taxon>
        <taxon>Filobasidiaceae</taxon>
        <taxon>Naganishia</taxon>
    </lineage>
</organism>
<gene>
    <name evidence="1" type="ORF">QFC22_003953</name>
</gene>
<proteinExistence type="predicted"/>
<dbReference type="EMBL" id="JASBWU010000010">
    <property type="protein sequence ID" value="KAJ9118732.1"/>
    <property type="molecule type" value="Genomic_DNA"/>
</dbReference>
<accession>A0ACC2X4B2</accession>
<comment type="caution">
    <text evidence="1">The sequence shown here is derived from an EMBL/GenBank/DDBJ whole genome shotgun (WGS) entry which is preliminary data.</text>
</comment>
<name>A0ACC2X4B2_9TREE</name>
<protein>
    <submittedName>
        <fullName evidence="1">Uncharacterized protein</fullName>
    </submittedName>
</protein>